<proteinExistence type="predicted"/>
<accession>A0A0F8YL16</accession>
<gene>
    <name evidence="3" type="ORF">LCGC14_2884260</name>
</gene>
<comment type="caution">
    <text evidence="3">The sequence shown here is derived from an EMBL/GenBank/DDBJ whole genome shotgun (WGS) entry which is preliminary data.</text>
</comment>
<sequence length="212" mass="23510">IKSAVSASDDVKGGMEPSIMRPERAEPLPTEGMGPSEADLTPPPSPSRVPPAAQRGFAPMTKEMSEEEYVPRPQEETYEPSYSQPQYNAQEYYPQESYEYSPASVSAGDTDTMIEISEQVFSEKVKAIQKQLGDLNEFKTLAQTKIDNISDRLKRIEANIDRLQSAILEKVGSYGRGLDSVKKEMGMMQDSFGKMVNVLADKAGEKPRITSY</sequence>
<dbReference type="EMBL" id="LAZR01056340">
    <property type="protein sequence ID" value="KKK74390.1"/>
    <property type="molecule type" value="Genomic_DNA"/>
</dbReference>
<feature type="coiled-coil region" evidence="1">
    <location>
        <begin position="139"/>
        <end position="166"/>
    </location>
</feature>
<name>A0A0F8YL16_9ZZZZ</name>
<keyword evidence="1" id="KW-0175">Coiled coil</keyword>
<evidence type="ECO:0000313" key="3">
    <source>
        <dbReference type="EMBL" id="KKK74390.1"/>
    </source>
</evidence>
<reference evidence="3" key="1">
    <citation type="journal article" date="2015" name="Nature">
        <title>Complex archaea that bridge the gap between prokaryotes and eukaryotes.</title>
        <authorList>
            <person name="Spang A."/>
            <person name="Saw J.H."/>
            <person name="Jorgensen S.L."/>
            <person name="Zaremba-Niedzwiedzka K."/>
            <person name="Martijn J."/>
            <person name="Lind A.E."/>
            <person name="van Eijk R."/>
            <person name="Schleper C."/>
            <person name="Guy L."/>
            <person name="Ettema T.J."/>
        </authorList>
    </citation>
    <scope>NUCLEOTIDE SEQUENCE</scope>
</reference>
<evidence type="ECO:0000256" key="2">
    <source>
        <dbReference type="SAM" id="MobiDB-lite"/>
    </source>
</evidence>
<protein>
    <recommendedName>
        <fullName evidence="4">t-SNARE coiled-coil homology domain-containing protein</fullName>
    </recommendedName>
</protein>
<dbReference type="AlphaFoldDB" id="A0A0F8YL16"/>
<feature type="non-terminal residue" evidence="3">
    <location>
        <position position="1"/>
    </location>
</feature>
<evidence type="ECO:0000256" key="1">
    <source>
        <dbReference type="SAM" id="Coils"/>
    </source>
</evidence>
<organism evidence="3">
    <name type="scientific">marine sediment metagenome</name>
    <dbReference type="NCBI Taxonomy" id="412755"/>
    <lineage>
        <taxon>unclassified sequences</taxon>
        <taxon>metagenomes</taxon>
        <taxon>ecological metagenomes</taxon>
    </lineage>
</organism>
<evidence type="ECO:0008006" key="4">
    <source>
        <dbReference type="Google" id="ProtNLM"/>
    </source>
</evidence>
<feature type="region of interest" description="Disordered" evidence="2">
    <location>
        <begin position="1"/>
        <end position="86"/>
    </location>
</feature>